<dbReference type="InterPro" id="IPR011123">
    <property type="entry name" value="Y_Y_Y"/>
</dbReference>
<dbReference type="InterPro" id="IPR036890">
    <property type="entry name" value="HATPase_C_sf"/>
</dbReference>
<dbReference type="EMBL" id="JBHTKM010000017">
    <property type="protein sequence ID" value="MFD1015368.1"/>
    <property type="molecule type" value="Genomic_DNA"/>
</dbReference>
<dbReference type="InterPro" id="IPR050640">
    <property type="entry name" value="Bact_2-comp_sensor_kinase"/>
</dbReference>
<keyword evidence="4" id="KW-0418">Kinase</keyword>
<dbReference type="InterPro" id="IPR015943">
    <property type="entry name" value="WD40/YVTN_repeat-like_dom_sf"/>
</dbReference>
<evidence type="ECO:0000256" key="1">
    <source>
        <dbReference type="SAM" id="Phobius"/>
    </source>
</evidence>
<dbReference type="EC" id="2.7.13.3" evidence="4"/>
<keyword evidence="5" id="KW-1185">Reference proteome</keyword>
<proteinExistence type="predicted"/>
<dbReference type="Gene3D" id="3.30.565.10">
    <property type="entry name" value="Histidine kinase-like ATPase, C-terminal domain"/>
    <property type="match status" value="1"/>
</dbReference>
<evidence type="ECO:0000259" key="2">
    <source>
        <dbReference type="Pfam" id="PF06580"/>
    </source>
</evidence>
<feature type="domain" description="Signal transduction histidine kinase internal region" evidence="2">
    <location>
        <begin position="763"/>
        <end position="842"/>
    </location>
</feature>
<dbReference type="Pfam" id="PF07495">
    <property type="entry name" value="Y_Y_Y"/>
    <property type="match status" value="1"/>
</dbReference>
<comment type="caution">
    <text evidence="4">The sequence shown here is derived from an EMBL/GenBank/DDBJ whole genome shotgun (WGS) entry which is preliminary data.</text>
</comment>
<feature type="transmembrane region" description="Helical" evidence="1">
    <location>
        <begin position="717"/>
        <end position="735"/>
    </location>
</feature>
<dbReference type="SUPFAM" id="SSF55874">
    <property type="entry name" value="ATPase domain of HSP90 chaperone/DNA topoisomerase II/histidine kinase"/>
    <property type="match status" value="1"/>
</dbReference>
<dbReference type="Proteomes" id="UP001597086">
    <property type="component" value="Unassembled WGS sequence"/>
</dbReference>
<feature type="domain" description="Two component regulator three Y" evidence="3">
    <location>
        <begin position="646"/>
        <end position="703"/>
    </location>
</feature>
<accession>A0ABW3KRZ5</accession>
<dbReference type="InterPro" id="IPR013783">
    <property type="entry name" value="Ig-like_fold"/>
</dbReference>
<dbReference type="Gene3D" id="2.60.40.10">
    <property type="entry name" value="Immunoglobulins"/>
    <property type="match status" value="1"/>
</dbReference>
<protein>
    <submittedName>
        <fullName evidence="4">Sensor histidine kinase</fullName>
        <ecNumber evidence="4">2.7.13.3</ecNumber>
    </submittedName>
</protein>
<dbReference type="Gene3D" id="2.130.10.10">
    <property type="entry name" value="YVTN repeat-like/Quinoprotein amine dehydrogenase"/>
    <property type="match status" value="3"/>
</dbReference>
<gene>
    <name evidence="4" type="ORF">ACFQ13_05480</name>
</gene>
<dbReference type="SUPFAM" id="SSF69322">
    <property type="entry name" value="Tricorn protease domain 2"/>
    <property type="match status" value="1"/>
</dbReference>
<keyword evidence="1" id="KW-0472">Membrane</keyword>
<evidence type="ECO:0000313" key="5">
    <source>
        <dbReference type="Proteomes" id="UP001597086"/>
    </source>
</evidence>
<keyword evidence="1" id="KW-1133">Transmembrane helix</keyword>
<dbReference type="InterPro" id="IPR010559">
    <property type="entry name" value="Sig_transdc_His_kin_internal"/>
</dbReference>
<name>A0ABW3KRZ5_9FLAO</name>
<keyword evidence="4" id="KW-0808">Transferase</keyword>
<organism evidence="4 5">
    <name type="scientific">Winogradskyella rapida</name>
    <dbReference type="NCBI Taxonomy" id="549701"/>
    <lineage>
        <taxon>Bacteria</taxon>
        <taxon>Pseudomonadati</taxon>
        <taxon>Bacteroidota</taxon>
        <taxon>Flavobacteriia</taxon>
        <taxon>Flavobacteriales</taxon>
        <taxon>Flavobacteriaceae</taxon>
        <taxon>Winogradskyella</taxon>
    </lineage>
</organism>
<dbReference type="PANTHER" id="PTHR34220:SF7">
    <property type="entry name" value="SENSOR HISTIDINE KINASE YPDA"/>
    <property type="match status" value="1"/>
</dbReference>
<reference evidence="5" key="1">
    <citation type="journal article" date="2019" name="Int. J. Syst. Evol. Microbiol.">
        <title>The Global Catalogue of Microorganisms (GCM) 10K type strain sequencing project: providing services to taxonomists for standard genome sequencing and annotation.</title>
        <authorList>
            <consortium name="The Broad Institute Genomics Platform"/>
            <consortium name="The Broad Institute Genome Sequencing Center for Infectious Disease"/>
            <person name="Wu L."/>
            <person name="Ma J."/>
        </authorList>
    </citation>
    <scope>NUCLEOTIDE SEQUENCE [LARGE SCALE GENOMIC DNA]</scope>
    <source>
        <strain evidence="5">CCUG 56098</strain>
    </source>
</reference>
<dbReference type="RefSeq" id="WP_386114939.1">
    <property type="nucleotide sequence ID" value="NZ_JBHTKM010000017.1"/>
</dbReference>
<dbReference type="PANTHER" id="PTHR34220">
    <property type="entry name" value="SENSOR HISTIDINE KINASE YPDA"/>
    <property type="match status" value="1"/>
</dbReference>
<sequence>MYSLKTYIIVIALWFVKAWSYAQNPVFEHMSAVSTLPDVEFYDILEDRNHFIWFAADKGLFRYDGKSYTRYSHANQKANSLFQLKEDQEGKLWCNNIYGQLFYAENDQLHLFYDASQLVKGQLAAYTILDHHIRLFTTTGIFDIDKTTKKITKVFEGLCISNANSKSSNYVFVINEEGQLNKHSVYKIEGAHSTKLFEINSLKLIQSPRLFAFKEEVFLTHKSDSENIIYIINKADDSIKQPKTPIELKDEIIYNLLNFENDYWFLTTAGIFVYELKHGQFIFKEQLFNTESITDVEVDFNNNYWFATLDNGVFVSPNLEIRHVALAPTKSKITASCALKANQFVLGTNDGKLFFCDQLKRIKTLKLPGQKIIGNLFYDEKQQQLIVSINASESFIVNLKNDKITDAINKFSVAKSISKLNDSLLFYGNFKEGIVYNNPYNSKEKKILRSSRVKASVVHKDTLFVAYMDGLFQYDLNYFSSEELQFQGQSLLVNTMCQSKVGVWLATQHNGLMRLADNKLSKSIVQLPKEVQINTVKPDGDDLWISTDVGLFQYNTRSPNLKSLSAQDGLNTAVDEFLILKDFIIVSLPQSFYVLPKGARLFKKFKTSKIALEAIRINDRDTVLQSQYQLPYDANKIELQFNSNGFQSNKHVTYHYRVQQLDSSWQTVPLNTHVINFNSLASGRYIVELKAKNVSAQKAVFASPISFVIAKPFWETWWFYTLILLSVFGLIWLYFRWQLHQKEELRIAEIDKILIDKKITNLRLENLRSQMNPHFIFNALNSIQDYIVSNEKELASSYLVKFSRLIRMYLEYSQQNEITLEEELKALKLYLELEKVRFEDELDYTINVAKDLKTPHIKVPSLFIQPYVENALKHGLLHKSADRKLSVKAQIISQNKLQITVEDNGIGREQSEKIKQTHQQHKPFATKANEERVHLYKNKLKRDITITIEDLKDSDQTASGTRVVITMSIP</sequence>
<dbReference type="GO" id="GO:0004673">
    <property type="term" value="F:protein histidine kinase activity"/>
    <property type="evidence" value="ECO:0007669"/>
    <property type="project" value="UniProtKB-EC"/>
</dbReference>
<evidence type="ECO:0000259" key="3">
    <source>
        <dbReference type="Pfam" id="PF07495"/>
    </source>
</evidence>
<keyword evidence="1" id="KW-0812">Transmembrane</keyword>
<dbReference type="Pfam" id="PF06580">
    <property type="entry name" value="His_kinase"/>
    <property type="match status" value="1"/>
</dbReference>
<evidence type="ECO:0000313" key="4">
    <source>
        <dbReference type="EMBL" id="MFD1015368.1"/>
    </source>
</evidence>